<feature type="compositionally biased region" description="Basic and acidic residues" evidence="1">
    <location>
        <begin position="25"/>
        <end position="35"/>
    </location>
</feature>
<feature type="region of interest" description="Disordered" evidence="1">
    <location>
        <begin position="1"/>
        <end position="37"/>
    </location>
</feature>
<organism evidence="2 3">
    <name type="scientific">Fomitopsis schrenkii</name>
    <name type="common">Brown rot fungus</name>
    <dbReference type="NCBI Taxonomy" id="2126942"/>
    <lineage>
        <taxon>Eukaryota</taxon>
        <taxon>Fungi</taxon>
        <taxon>Dikarya</taxon>
        <taxon>Basidiomycota</taxon>
        <taxon>Agaricomycotina</taxon>
        <taxon>Agaricomycetes</taxon>
        <taxon>Polyporales</taxon>
        <taxon>Fomitopsis</taxon>
    </lineage>
</organism>
<dbReference type="OrthoDB" id="443318at2759"/>
<reference evidence="2 3" key="1">
    <citation type="journal article" date="2012" name="Science">
        <title>The Paleozoic origin of enzymatic lignin decomposition reconstructed from 31 fungal genomes.</title>
        <authorList>
            <person name="Floudas D."/>
            <person name="Binder M."/>
            <person name="Riley R."/>
            <person name="Barry K."/>
            <person name="Blanchette R.A."/>
            <person name="Henrissat B."/>
            <person name="Martinez A.T."/>
            <person name="Otillar R."/>
            <person name="Spatafora J.W."/>
            <person name="Yadav J.S."/>
            <person name="Aerts A."/>
            <person name="Benoit I."/>
            <person name="Boyd A."/>
            <person name="Carlson A."/>
            <person name="Copeland A."/>
            <person name="Coutinho P.M."/>
            <person name="de Vries R.P."/>
            <person name="Ferreira P."/>
            <person name="Findley K."/>
            <person name="Foster B."/>
            <person name="Gaskell J."/>
            <person name="Glotzer D."/>
            <person name="Gorecki P."/>
            <person name="Heitman J."/>
            <person name="Hesse C."/>
            <person name="Hori C."/>
            <person name="Igarashi K."/>
            <person name="Jurgens J.A."/>
            <person name="Kallen N."/>
            <person name="Kersten P."/>
            <person name="Kohler A."/>
            <person name="Kuees U."/>
            <person name="Kumar T.K.A."/>
            <person name="Kuo A."/>
            <person name="LaButti K."/>
            <person name="Larrondo L.F."/>
            <person name="Lindquist E."/>
            <person name="Ling A."/>
            <person name="Lombard V."/>
            <person name="Lucas S."/>
            <person name="Lundell T."/>
            <person name="Martin R."/>
            <person name="McLaughlin D.J."/>
            <person name="Morgenstern I."/>
            <person name="Morin E."/>
            <person name="Murat C."/>
            <person name="Nagy L.G."/>
            <person name="Nolan M."/>
            <person name="Ohm R.A."/>
            <person name="Patyshakuliyeva A."/>
            <person name="Rokas A."/>
            <person name="Ruiz-Duenas F.J."/>
            <person name="Sabat G."/>
            <person name="Salamov A."/>
            <person name="Samejima M."/>
            <person name="Schmutz J."/>
            <person name="Slot J.C."/>
            <person name="St John F."/>
            <person name="Stenlid J."/>
            <person name="Sun H."/>
            <person name="Sun S."/>
            <person name="Syed K."/>
            <person name="Tsang A."/>
            <person name="Wiebenga A."/>
            <person name="Young D."/>
            <person name="Pisabarro A."/>
            <person name="Eastwood D.C."/>
            <person name="Martin F."/>
            <person name="Cullen D."/>
            <person name="Grigoriev I.V."/>
            <person name="Hibbett D.S."/>
        </authorList>
    </citation>
    <scope>NUCLEOTIDE SEQUENCE</scope>
    <source>
        <strain evidence="3">FP-58527</strain>
    </source>
</reference>
<sequence length="173" mass="19110">MAIARGGARGEPGRLQHLPRLRHRGREDGDVHAPPDVDWTECADVDVDVFPDGDNSLPPMFSVLPTSERAVVVHRDGLADFVLISESQGTRIALHNMTWNGQHGFQTPIANDSFIVDGMGALGTAHHKRGLAHSRSRSARTFFPVAAYDKFLGFRRKAMFTIQEGATRRREGL</sequence>
<dbReference type="EMBL" id="KE504238">
    <property type="protein sequence ID" value="EPS94290.1"/>
    <property type="molecule type" value="Genomic_DNA"/>
</dbReference>
<evidence type="ECO:0000313" key="3">
    <source>
        <dbReference type="Proteomes" id="UP000015241"/>
    </source>
</evidence>
<dbReference type="eggNOG" id="KOG1282">
    <property type="taxonomic scope" value="Eukaryota"/>
</dbReference>
<gene>
    <name evidence="2" type="ORF">FOMPIDRAFT_1055228</name>
</gene>
<evidence type="ECO:0000313" key="2">
    <source>
        <dbReference type="EMBL" id="EPS94290.1"/>
    </source>
</evidence>
<dbReference type="STRING" id="743788.S8EXL2"/>
<protein>
    <submittedName>
        <fullName evidence="2">Uncharacterized protein</fullName>
    </submittedName>
</protein>
<proteinExistence type="predicted"/>
<dbReference type="HOGENOM" id="CLU_1547596_0_0_1"/>
<dbReference type="Proteomes" id="UP000015241">
    <property type="component" value="Unassembled WGS sequence"/>
</dbReference>
<accession>S8EXL2</accession>
<dbReference type="InParanoid" id="S8EXL2"/>
<keyword evidence="3" id="KW-1185">Reference proteome</keyword>
<dbReference type="AlphaFoldDB" id="S8EXL2"/>
<evidence type="ECO:0000256" key="1">
    <source>
        <dbReference type="SAM" id="MobiDB-lite"/>
    </source>
</evidence>
<name>S8EXL2_FOMSC</name>